<accession>A0A372EJC1</accession>
<dbReference type="InterPro" id="IPR036890">
    <property type="entry name" value="HATPase_C_sf"/>
</dbReference>
<dbReference type="EC" id="2.7.13.3" evidence="3"/>
<reference evidence="12 13" key="1">
    <citation type="submission" date="2018-08" db="EMBL/GenBank/DDBJ databases">
        <title>Hydrogenophaga sp. LA-38 isolated from sludge.</title>
        <authorList>
            <person name="Im W.-T."/>
        </authorList>
    </citation>
    <scope>NUCLEOTIDE SEQUENCE [LARGE SCALE GENOMIC DNA]</scope>
    <source>
        <strain evidence="12 13">LA-38</strain>
    </source>
</reference>
<evidence type="ECO:0000256" key="6">
    <source>
        <dbReference type="ARBA" id="ARBA00022692"/>
    </source>
</evidence>
<dbReference type="InterPro" id="IPR003594">
    <property type="entry name" value="HATPase_dom"/>
</dbReference>
<dbReference type="EMBL" id="QVLS01000006">
    <property type="protein sequence ID" value="RFP78764.1"/>
    <property type="molecule type" value="Genomic_DNA"/>
</dbReference>
<evidence type="ECO:0000313" key="13">
    <source>
        <dbReference type="Proteomes" id="UP000261931"/>
    </source>
</evidence>
<keyword evidence="4" id="KW-0597">Phosphoprotein</keyword>
<dbReference type="GO" id="GO:0000155">
    <property type="term" value="F:phosphorelay sensor kinase activity"/>
    <property type="evidence" value="ECO:0007669"/>
    <property type="project" value="InterPro"/>
</dbReference>
<keyword evidence="8 10" id="KW-1133">Transmembrane helix</keyword>
<comment type="caution">
    <text evidence="12">The sequence shown here is derived from an EMBL/GenBank/DDBJ whole genome shotgun (WGS) entry which is preliminary data.</text>
</comment>
<evidence type="ECO:0000256" key="5">
    <source>
        <dbReference type="ARBA" id="ARBA00022679"/>
    </source>
</evidence>
<dbReference type="InterPro" id="IPR003661">
    <property type="entry name" value="HisK_dim/P_dom"/>
</dbReference>
<dbReference type="InterPro" id="IPR005467">
    <property type="entry name" value="His_kinase_dom"/>
</dbReference>
<dbReference type="AlphaFoldDB" id="A0A372EJC1"/>
<evidence type="ECO:0000256" key="8">
    <source>
        <dbReference type="ARBA" id="ARBA00022989"/>
    </source>
</evidence>
<name>A0A372EJC1_9BURK</name>
<evidence type="ECO:0000256" key="1">
    <source>
        <dbReference type="ARBA" id="ARBA00000085"/>
    </source>
</evidence>
<protein>
    <recommendedName>
        <fullName evidence="3">histidine kinase</fullName>
        <ecNumber evidence="3">2.7.13.3</ecNumber>
    </recommendedName>
</protein>
<organism evidence="12 13">
    <name type="scientific">Hydrogenophaga borbori</name>
    <dbReference type="NCBI Taxonomy" id="2294117"/>
    <lineage>
        <taxon>Bacteria</taxon>
        <taxon>Pseudomonadati</taxon>
        <taxon>Pseudomonadota</taxon>
        <taxon>Betaproteobacteria</taxon>
        <taxon>Burkholderiales</taxon>
        <taxon>Comamonadaceae</taxon>
        <taxon>Hydrogenophaga</taxon>
    </lineage>
</organism>
<dbReference type="SUPFAM" id="SSF55874">
    <property type="entry name" value="ATPase domain of HSP90 chaperone/DNA topoisomerase II/histidine kinase"/>
    <property type="match status" value="1"/>
</dbReference>
<dbReference type="InterPro" id="IPR050428">
    <property type="entry name" value="TCS_sensor_his_kinase"/>
</dbReference>
<evidence type="ECO:0000256" key="7">
    <source>
        <dbReference type="ARBA" id="ARBA00022777"/>
    </source>
</evidence>
<keyword evidence="7 12" id="KW-0418">Kinase</keyword>
<keyword evidence="6 10" id="KW-0812">Transmembrane</keyword>
<dbReference type="PANTHER" id="PTHR45436:SF5">
    <property type="entry name" value="SENSOR HISTIDINE KINASE TRCS"/>
    <property type="match status" value="1"/>
</dbReference>
<dbReference type="Pfam" id="PF02518">
    <property type="entry name" value="HATPase_c"/>
    <property type="match status" value="1"/>
</dbReference>
<dbReference type="Gene3D" id="1.10.287.130">
    <property type="match status" value="1"/>
</dbReference>
<keyword evidence="5" id="KW-0808">Transferase</keyword>
<dbReference type="PRINTS" id="PR00344">
    <property type="entry name" value="BCTRLSENSOR"/>
</dbReference>
<keyword evidence="13" id="KW-1185">Reference proteome</keyword>
<gene>
    <name evidence="12" type="ORF">DY262_11795</name>
</gene>
<sequence length="488" mass="52801">MPRSPMTRWIHRLPMTARLSLAVVAVILVTALGTTQIAMQGLLRQVERQIERTGQIYLDGLAAALLPPVIANDAPGIQRALDEALRMHQGLVDRHLFLLDTDGRILARADRVGLPEAPLPKAIAEDTRGDKIDTNDGSYWVWRPLSDDRLLAGERAGALTVVANLDLADYVAERQRLWWRVVVFNLGLGTVCALLGVLVMRRLQRPLDLLTRHLQRTGEAGPEPVAETLIPPHDGENARLLRAYNRMAGAAREREALIARLAEQEREAVLGRLSATLAHEVRNPLAGVLTAVDTLRRFGDRPAARAEALDFMERGLRAIGGVVDATLATHRPSAKEPAFDPRDLQDVQRLLAPQARRAGVALVLESRLSEAVPLAGGEVRQVLLNLLLNAIQASAQGARVTLRCEPREDHLWLEVADEGAGLPGPLAASLERGEAPAPGAGLGVAVVVRLVQRLRGRVAVQAHSGRGTRITLELPFDGGGPADPPPAP</sequence>
<evidence type="ECO:0000256" key="2">
    <source>
        <dbReference type="ARBA" id="ARBA00004370"/>
    </source>
</evidence>
<evidence type="ECO:0000256" key="9">
    <source>
        <dbReference type="ARBA" id="ARBA00023136"/>
    </source>
</evidence>
<keyword evidence="9 10" id="KW-0472">Membrane</keyword>
<dbReference type="InterPro" id="IPR004358">
    <property type="entry name" value="Sig_transdc_His_kin-like_C"/>
</dbReference>
<dbReference type="PROSITE" id="PS50109">
    <property type="entry name" value="HIS_KIN"/>
    <property type="match status" value="1"/>
</dbReference>
<evidence type="ECO:0000256" key="4">
    <source>
        <dbReference type="ARBA" id="ARBA00022553"/>
    </source>
</evidence>
<feature type="transmembrane region" description="Helical" evidence="10">
    <location>
        <begin position="177"/>
        <end position="200"/>
    </location>
</feature>
<comment type="subcellular location">
    <subcellularLocation>
        <location evidence="2">Membrane</location>
    </subcellularLocation>
</comment>
<comment type="catalytic activity">
    <reaction evidence="1">
        <text>ATP + protein L-histidine = ADP + protein N-phospho-L-histidine.</text>
        <dbReference type="EC" id="2.7.13.3"/>
    </reaction>
</comment>
<dbReference type="InterPro" id="IPR036097">
    <property type="entry name" value="HisK_dim/P_sf"/>
</dbReference>
<evidence type="ECO:0000256" key="10">
    <source>
        <dbReference type="SAM" id="Phobius"/>
    </source>
</evidence>
<evidence type="ECO:0000256" key="3">
    <source>
        <dbReference type="ARBA" id="ARBA00012438"/>
    </source>
</evidence>
<dbReference type="GO" id="GO:0016020">
    <property type="term" value="C:membrane"/>
    <property type="evidence" value="ECO:0007669"/>
    <property type="project" value="UniProtKB-SubCell"/>
</dbReference>
<dbReference type="SUPFAM" id="SSF47384">
    <property type="entry name" value="Homodimeric domain of signal transducing histidine kinase"/>
    <property type="match status" value="1"/>
</dbReference>
<evidence type="ECO:0000313" key="12">
    <source>
        <dbReference type="EMBL" id="RFP78764.1"/>
    </source>
</evidence>
<dbReference type="CDD" id="cd00082">
    <property type="entry name" value="HisKA"/>
    <property type="match status" value="1"/>
</dbReference>
<dbReference type="Proteomes" id="UP000261931">
    <property type="component" value="Unassembled WGS sequence"/>
</dbReference>
<dbReference type="SMART" id="SM00388">
    <property type="entry name" value="HisKA"/>
    <property type="match status" value="1"/>
</dbReference>
<dbReference type="SMART" id="SM00387">
    <property type="entry name" value="HATPase_c"/>
    <property type="match status" value="1"/>
</dbReference>
<dbReference type="Gene3D" id="3.30.565.10">
    <property type="entry name" value="Histidine kinase-like ATPase, C-terminal domain"/>
    <property type="match status" value="1"/>
</dbReference>
<feature type="domain" description="Histidine kinase" evidence="11">
    <location>
        <begin position="276"/>
        <end position="478"/>
    </location>
</feature>
<evidence type="ECO:0000259" key="11">
    <source>
        <dbReference type="PROSITE" id="PS50109"/>
    </source>
</evidence>
<dbReference type="Pfam" id="PF00512">
    <property type="entry name" value="HisKA"/>
    <property type="match status" value="1"/>
</dbReference>
<proteinExistence type="predicted"/>
<dbReference type="PANTHER" id="PTHR45436">
    <property type="entry name" value="SENSOR HISTIDINE KINASE YKOH"/>
    <property type="match status" value="1"/>
</dbReference>